<dbReference type="Proteomes" id="UP000034006">
    <property type="component" value="Unassembled WGS sequence"/>
</dbReference>
<gene>
    <name evidence="1" type="ORF">UW44_C0001G0022</name>
</gene>
<proteinExistence type="predicted"/>
<reference evidence="1 2" key="1">
    <citation type="journal article" date="2015" name="Nature">
        <title>rRNA introns, odd ribosomes, and small enigmatic genomes across a large radiation of phyla.</title>
        <authorList>
            <person name="Brown C.T."/>
            <person name="Hug L.A."/>
            <person name="Thomas B.C."/>
            <person name="Sharon I."/>
            <person name="Castelle C.J."/>
            <person name="Singh A."/>
            <person name="Wilkins M.J."/>
            <person name="Williams K.H."/>
            <person name="Banfield J.F."/>
        </authorList>
    </citation>
    <scope>NUCLEOTIDE SEQUENCE [LARGE SCALE GENOMIC DNA]</scope>
</reference>
<name>A0A0G1HZP9_9BACT</name>
<organism evidence="1 2">
    <name type="scientific">Candidatus Collierbacteria bacterium GW2011_GWB2_44_22</name>
    <dbReference type="NCBI Taxonomy" id="1618387"/>
    <lineage>
        <taxon>Bacteria</taxon>
        <taxon>Candidatus Collieribacteriota</taxon>
    </lineage>
</organism>
<dbReference type="STRING" id="1618387.UW44_C0001G0022"/>
<protein>
    <submittedName>
        <fullName evidence="1">Uncharacterized protein</fullName>
    </submittedName>
</protein>
<dbReference type="EMBL" id="LCIH01000001">
    <property type="protein sequence ID" value="KKT52470.1"/>
    <property type="molecule type" value="Genomic_DNA"/>
</dbReference>
<accession>A0A0G1HZP9</accession>
<evidence type="ECO:0000313" key="2">
    <source>
        <dbReference type="Proteomes" id="UP000034006"/>
    </source>
</evidence>
<sequence>MGKLFEITNYIINKGKELASLTFPNEEFVLDYVAIFCRDGEEISSLTQEIEQLGDEVEETSTGKTYKLRNPLNTAVGNLYLIKLRHPDHTRPQRGEPDFRVSDYFHFKSRYSKTPGITLIERDDYEMLELSHPKYDVLVYFPNKPLGVELGIGV</sequence>
<dbReference type="AlphaFoldDB" id="A0A0G1HZP9"/>
<evidence type="ECO:0000313" key="1">
    <source>
        <dbReference type="EMBL" id="KKT52470.1"/>
    </source>
</evidence>
<comment type="caution">
    <text evidence="1">The sequence shown here is derived from an EMBL/GenBank/DDBJ whole genome shotgun (WGS) entry which is preliminary data.</text>
</comment>